<dbReference type="GO" id="GO:0006207">
    <property type="term" value="P:'de novo' pyrimidine nucleobase biosynthetic process"/>
    <property type="evidence" value="ECO:0007669"/>
    <property type="project" value="InterPro"/>
</dbReference>
<proteinExistence type="predicted"/>
<gene>
    <name evidence="10" type="ORF">UW21_C0005G0010</name>
</gene>
<dbReference type="InterPro" id="IPR005720">
    <property type="entry name" value="Dihydroorotate_DH_cat"/>
</dbReference>
<dbReference type="Gene3D" id="3.20.20.70">
    <property type="entry name" value="Aldolase class I"/>
    <property type="match status" value="1"/>
</dbReference>
<evidence type="ECO:0000256" key="1">
    <source>
        <dbReference type="ARBA" id="ARBA00001917"/>
    </source>
</evidence>
<comment type="pathway">
    <text evidence="2">Pyrimidine metabolism; UMP biosynthesis via de novo pathway.</text>
</comment>
<dbReference type="CDD" id="cd04738">
    <property type="entry name" value="DHOD_2_like"/>
    <property type="match status" value="1"/>
</dbReference>
<name>A0A0G1GGD5_9BACT</name>
<evidence type="ECO:0000256" key="2">
    <source>
        <dbReference type="ARBA" id="ARBA00004725"/>
    </source>
</evidence>
<keyword evidence="4" id="KW-0288">FMN</keyword>
<protein>
    <recommendedName>
        <fullName evidence="8">Dihydroorotate oxidase</fullName>
    </recommendedName>
</protein>
<evidence type="ECO:0000313" key="11">
    <source>
        <dbReference type="Proteomes" id="UP000034192"/>
    </source>
</evidence>
<dbReference type="AlphaFoldDB" id="A0A0G1GGD5"/>
<evidence type="ECO:0000259" key="9">
    <source>
        <dbReference type="Pfam" id="PF01180"/>
    </source>
</evidence>
<dbReference type="InterPro" id="IPR005719">
    <property type="entry name" value="Dihydroorotate_DH_2"/>
</dbReference>
<dbReference type="PANTHER" id="PTHR48109:SF4">
    <property type="entry name" value="DIHYDROOROTATE DEHYDROGENASE (QUINONE), MITOCHONDRIAL"/>
    <property type="match status" value="1"/>
</dbReference>
<dbReference type="InterPro" id="IPR013785">
    <property type="entry name" value="Aldolase_TIM"/>
</dbReference>
<dbReference type="PANTHER" id="PTHR48109">
    <property type="entry name" value="DIHYDROOROTATE DEHYDROGENASE (QUINONE), MITOCHONDRIAL-RELATED"/>
    <property type="match status" value="1"/>
</dbReference>
<keyword evidence="3" id="KW-0285">Flavoprotein</keyword>
<keyword evidence="5" id="KW-0665">Pyrimidine biosynthesis</keyword>
<dbReference type="Pfam" id="PF01180">
    <property type="entry name" value="DHO_dh"/>
    <property type="match status" value="1"/>
</dbReference>
<evidence type="ECO:0000313" key="10">
    <source>
        <dbReference type="EMBL" id="KKT34016.1"/>
    </source>
</evidence>
<keyword evidence="7" id="KW-0472">Membrane</keyword>
<dbReference type="InterPro" id="IPR050074">
    <property type="entry name" value="DHO_dehydrogenase"/>
</dbReference>
<dbReference type="GO" id="GO:0005886">
    <property type="term" value="C:plasma membrane"/>
    <property type="evidence" value="ECO:0007669"/>
    <property type="project" value="TreeGrafter"/>
</dbReference>
<evidence type="ECO:0000256" key="6">
    <source>
        <dbReference type="ARBA" id="ARBA00023002"/>
    </source>
</evidence>
<evidence type="ECO:0000256" key="5">
    <source>
        <dbReference type="ARBA" id="ARBA00022975"/>
    </source>
</evidence>
<evidence type="ECO:0000256" key="8">
    <source>
        <dbReference type="ARBA" id="ARBA00031623"/>
    </source>
</evidence>
<evidence type="ECO:0000256" key="4">
    <source>
        <dbReference type="ARBA" id="ARBA00022643"/>
    </source>
</evidence>
<dbReference type="GO" id="GO:0004152">
    <property type="term" value="F:dihydroorotate dehydrogenase activity"/>
    <property type="evidence" value="ECO:0007669"/>
    <property type="project" value="InterPro"/>
</dbReference>
<comment type="caution">
    <text evidence="10">The sequence shown here is derived from an EMBL/GenBank/DDBJ whole genome shotgun (WGS) entry which is preliminary data.</text>
</comment>
<evidence type="ECO:0000256" key="3">
    <source>
        <dbReference type="ARBA" id="ARBA00022630"/>
    </source>
</evidence>
<dbReference type="Proteomes" id="UP000034192">
    <property type="component" value="Unassembled WGS sequence"/>
</dbReference>
<dbReference type="EMBL" id="LCHL01000005">
    <property type="protein sequence ID" value="KKT34016.1"/>
    <property type="molecule type" value="Genomic_DNA"/>
</dbReference>
<organism evidence="10 11">
    <name type="scientific">Candidatus Woesebacteria bacterium GW2011_GWB1_44_11b</name>
    <dbReference type="NCBI Taxonomy" id="1618580"/>
    <lineage>
        <taxon>Bacteria</taxon>
        <taxon>Candidatus Woeseibacteriota</taxon>
    </lineage>
</organism>
<evidence type="ECO:0000256" key="7">
    <source>
        <dbReference type="ARBA" id="ARBA00023136"/>
    </source>
</evidence>
<accession>A0A0G1GGD5</accession>
<dbReference type="SUPFAM" id="SSF51395">
    <property type="entry name" value="FMN-linked oxidoreductases"/>
    <property type="match status" value="1"/>
</dbReference>
<comment type="cofactor">
    <cofactor evidence="1">
        <name>FMN</name>
        <dbReference type="ChEBI" id="CHEBI:58210"/>
    </cofactor>
</comment>
<keyword evidence="6" id="KW-0560">Oxidoreductase</keyword>
<dbReference type="GO" id="GO:0009220">
    <property type="term" value="P:pyrimidine ribonucleotide biosynthetic process"/>
    <property type="evidence" value="ECO:0007669"/>
    <property type="project" value="TreeGrafter"/>
</dbReference>
<feature type="domain" description="Dihydroorotate dehydrogenase catalytic" evidence="9">
    <location>
        <begin position="67"/>
        <end position="398"/>
    </location>
</feature>
<reference evidence="10 11" key="1">
    <citation type="journal article" date="2015" name="Nature">
        <title>rRNA introns, odd ribosomes, and small enigmatic genomes across a large radiation of phyla.</title>
        <authorList>
            <person name="Brown C.T."/>
            <person name="Hug L.A."/>
            <person name="Thomas B.C."/>
            <person name="Sharon I."/>
            <person name="Castelle C.J."/>
            <person name="Singh A."/>
            <person name="Wilkins M.J."/>
            <person name="Williams K.H."/>
            <person name="Banfield J.F."/>
        </authorList>
    </citation>
    <scope>NUCLEOTIDE SEQUENCE [LARGE SCALE GENOMIC DNA]</scope>
</reference>
<sequence length="416" mass="46060">MFRFLYKNFLKPVLFLFDAEFVHENMLGLGELIGKFGINPDGKSGLRQNRRRKNLLSLFFGKKYPELKQNIFGIELESPIGLAAGFDYKAKLTQVLPSLGFGFQTVGTITNQPCEGNQKPRLGRLPKSRSLMVNKGFKNKGAEKISKKLAGLNFSNAIGVSIGVTNTEKIKTEEQGIKDIVSAFLKFSASHSAFHYFELNISCPNLKTKIDFYPHTYNQGTKSTDEVQFEGKFLNGNSSNKGIGVGVNPLENLKKLLVAIKKLELNKPVFVKMPINLSDSEVLAVLKIITEAKMAGVIFGNLQKGRSNEFFDKNELKKFPVGNFSGKPTEKRSNELIKLAYQNFGNKLVVIGCGGVFSAEDAYKKIKLGASLVQLITGLVFEGPQLVSEINRDLVKLLKEDGFKNISEAIGAESRI</sequence>
<dbReference type="GO" id="GO:0005737">
    <property type="term" value="C:cytoplasm"/>
    <property type="evidence" value="ECO:0007669"/>
    <property type="project" value="InterPro"/>
</dbReference>